<evidence type="ECO:0000313" key="2">
    <source>
        <dbReference type="Proteomes" id="UP001283361"/>
    </source>
</evidence>
<keyword evidence="2" id="KW-1185">Reference proteome</keyword>
<accession>A0AAE1D4P9</accession>
<dbReference type="EMBL" id="JAWDGP010005403">
    <property type="protein sequence ID" value="KAK3757187.1"/>
    <property type="molecule type" value="Genomic_DNA"/>
</dbReference>
<evidence type="ECO:0000313" key="1">
    <source>
        <dbReference type="EMBL" id="KAK3757187.1"/>
    </source>
</evidence>
<reference evidence="1" key="1">
    <citation type="journal article" date="2023" name="G3 (Bethesda)">
        <title>A reference genome for the long-term kleptoplast-retaining sea slug Elysia crispata morphotype clarki.</title>
        <authorList>
            <person name="Eastman K.E."/>
            <person name="Pendleton A.L."/>
            <person name="Shaikh M.A."/>
            <person name="Suttiyut T."/>
            <person name="Ogas R."/>
            <person name="Tomko P."/>
            <person name="Gavelis G."/>
            <person name="Widhalm J.R."/>
            <person name="Wisecaver J.H."/>
        </authorList>
    </citation>
    <scope>NUCLEOTIDE SEQUENCE</scope>
    <source>
        <strain evidence="1">ECLA1</strain>
    </source>
</reference>
<name>A0AAE1D4P9_9GAST</name>
<gene>
    <name evidence="1" type="ORF">RRG08_000413</name>
</gene>
<organism evidence="1 2">
    <name type="scientific">Elysia crispata</name>
    <name type="common">lettuce slug</name>
    <dbReference type="NCBI Taxonomy" id="231223"/>
    <lineage>
        <taxon>Eukaryota</taxon>
        <taxon>Metazoa</taxon>
        <taxon>Spiralia</taxon>
        <taxon>Lophotrochozoa</taxon>
        <taxon>Mollusca</taxon>
        <taxon>Gastropoda</taxon>
        <taxon>Heterobranchia</taxon>
        <taxon>Euthyneura</taxon>
        <taxon>Panpulmonata</taxon>
        <taxon>Sacoglossa</taxon>
        <taxon>Placobranchoidea</taxon>
        <taxon>Plakobranchidae</taxon>
        <taxon>Elysia</taxon>
    </lineage>
</organism>
<proteinExistence type="predicted"/>
<dbReference type="AlphaFoldDB" id="A0AAE1D4P9"/>
<comment type="caution">
    <text evidence="1">The sequence shown here is derived from an EMBL/GenBank/DDBJ whole genome shotgun (WGS) entry which is preliminary data.</text>
</comment>
<protein>
    <submittedName>
        <fullName evidence="1">Uncharacterized protein</fullName>
    </submittedName>
</protein>
<feature type="non-terminal residue" evidence="1">
    <location>
        <position position="1"/>
    </location>
</feature>
<sequence length="55" mass="6450">LGNGIQRRTKILQLIKQKEIEEQDNQINMRLELLFHEKAIFRQGNIAKPNGHAQQ</sequence>
<dbReference type="Proteomes" id="UP001283361">
    <property type="component" value="Unassembled WGS sequence"/>
</dbReference>